<dbReference type="GO" id="GO:0005737">
    <property type="term" value="C:cytoplasm"/>
    <property type="evidence" value="ECO:0007669"/>
    <property type="project" value="TreeGrafter"/>
</dbReference>
<dbReference type="NCBIfam" id="TIGR00357">
    <property type="entry name" value="peptide-methionine (R)-S-oxide reductase MsrB"/>
    <property type="match status" value="1"/>
</dbReference>
<comment type="catalytic activity">
    <reaction evidence="7 9">
        <text>L-methionyl-[protein] + [thioredoxin]-disulfide + H2O = L-methionyl-(R)-S-oxide-[protein] + [thioredoxin]-dithiol</text>
        <dbReference type="Rhea" id="RHEA:24164"/>
        <dbReference type="Rhea" id="RHEA-COMP:10698"/>
        <dbReference type="Rhea" id="RHEA-COMP:10700"/>
        <dbReference type="Rhea" id="RHEA-COMP:12313"/>
        <dbReference type="Rhea" id="RHEA-COMP:12314"/>
        <dbReference type="ChEBI" id="CHEBI:15377"/>
        <dbReference type="ChEBI" id="CHEBI:16044"/>
        <dbReference type="ChEBI" id="CHEBI:29950"/>
        <dbReference type="ChEBI" id="CHEBI:45764"/>
        <dbReference type="ChEBI" id="CHEBI:50058"/>
        <dbReference type="EC" id="1.8.4.12"/>
    </reaction>
</comment>
<evidence type="ECO:0000256" key="7">
    <source>
        <dbReference type="ARBA" id="ARBA00048488"/>
    </source>
</evidence>
<evidence type="ECO:0000313" key="11">
    <source>
        <dbReference type="EMBL" id="MDI1230221.1"/>
    </source>
</evidence>
<dbReference type="PANTHER" id="PTHR10173">
    <property type="entry name" value="METHIONINE SULFOXIDE REDUCTASE"/>
    <property type="match status" value="1"/>
</dbReference>
<comment type="similarity">
    <text evidence="1 9">Belongs to the MsrB Met sulfoxide reductase family.</text>
</comment>
<accession>A0AA43Q5R5</accession>
<keyword evidence="6 9" id="KW-0560">Oxidoreductase</keyword>
<evidence type="ECO:0000256" key="8">
    <source>
        <dbReference type="ARBA" id="ARBA00075819"/>
    </source>
</evidence>
<keyword evidence="5 9" id="KW-0862">Zinc</keyword>
<dbReference type="GO" id="GO:0030091">
    <property type="term" value="P:protein repair"/>
    <property type="evidence" value="ECO:0007669"/>
    <property type="project" value="InterPro"/>
</dbReference>
<dbReference type="InterPro" id="IPR002579">
    <property type="entry name" value="Met_Sox_Rdtase_MsrB_dom"/>
</dbReference>
<dbReference type="EC" id="1.8.4.12" evidence="2 9"/>
<feature type="domain" description="MsrB" evidence="10">
    <location>
        <begin position="9"/>
        <end position="131"/>
    </location>
</feature>
<reference evidence="11" key="1">
    <citation type="submission" date="2023-01" db="EMBL/GenBank/DDBJ databases">
        <title>Biogeochemical cycle of methane in antarctic sediments.</title>
        <authorList>
            <person name="Roldan D.M."/>
            <person name="Menes R.J."/>
        </authorList>
    </citation>
    <scope>NUCLEOTIDE SEQUENCE [LARGE SCALE GENOMIC DNA]</scope>
    <source>
        <strain evidence="11">K-2018 MAG008</strain>
    </source>
</reference>
<comment type="cofactor">
    <cofactor evidence="9">
        <name>Zn(2+)</name>
        <dbReference type="ChEBI" id="CHEBI:29105"/>
    </cofactor>
    <text evidence="9">Binds 1 zinc ion per subunit. The zinc ion is important for the structural integrity of the protein.</text>
</comment>
<protein>
    <recommendedName>
        <fullName evidence="3 9">Peptide methionine sulfoxide reductase MsrB</fullName>
        <ecNumber evidence="2 9">1.8.4.12</ecNumber>
    </recommendedName>
    <alternativeName>
        <fullName evidence="8 9">Peptide-methionine (R)-S-oxide reductase</fullName>
    </alternativeName>
</protein>
<evidence type="ECO:0000313" key="12">
    <source>
        <dbReference type="Proteomes" id="UP001160519"/>
    </source>
</evidence>
<evidence type="ECO:0000256" key="6">
    <source>
        <dbReference type="ARBA" id="ARBA00023002"/>
    </source>
</evidence>
<dbReference type="InterPro" id="IPR028427">
    <property type="entry name" value="Met_Sox_Rdtase_MsrB"/>
</dbReference>
<comment type="caution">
    <text evidence="11">The sequence shown here is derived from an EMBL/GenBank/DDBJ whole genome shotgun (WGS) entry which is preliminary data.</text>
</comment>
<evidence type="ECO:0000256" key="3">
    <source>
        <dbReference type="ARBA" id="ARBA00021130"/>
    </source>
</evidence>
<dbReference type="Gene3D" id="2.170.150.20">
    <property type="entry name" value="Peptide methionine sulfoxide reductase"/>
    <property type="match status" value="1"/>
</dbReference>
<evidence type="ECO:0000256" key="5">
    <source>
        <dbReference type="ARBA" id="ARBA00022833"/>
    </source>
</evidence>
<dbReference type="AlphaFoldDB" id="A0AA43Q5R5"/>
<dbReference type="Pfam" id="PF01641">
    <property type="entry name" value="SelR"/>
    <property type="match status" value="1"/>
</dbReference>
<gene>
    <name evidence="9 11" type="primary">msrB</name>
    <name evidence="11" type="ORF">PSU93_03615</name>
</gene>
<dbReference type="EMBL" id="JAQSDF010000006">
    <property type="protein sequence ID" value="MDI1230221.1"/>
    <property type="molecule type" value="Genomic_DNA"/>
</dbReference>
<dbReference type="FunFam" id="2.170.150.20:FF:000001">
    <property type="entry name" value="Peptide methionine sulfoxide reductase MsrB"/>
    <property type="match status" value="1"/>
</dbReference>
<dbReference type="HAMAP" id="MF_01400">
    <property type="entry name" value="MsrB"/>
    <property type="match status" value="1"/>
</dbReference>
<evidence type="ECO:0000256" key="2">
    <source>
        <dbReference type="ARBA" id="ARBA00012499"/>
    </source>
</evidence>
<dbReference type="GO" id="GO:0033743">
    <property type="term" value="F:peptide-methionine (R)-S-oxide reductase activity"/>
    <property type="evidence" value="ECO:0007669"/>
    <property type="project" value="UniProtKB-UniRule"/>
</dbReference>
<dbReference type="PROSITE" id="PS51790">
    <property type="entry name" value="MSRB"/>
    <property type="match status" value="1"/>
</dbReference>
<dbReference type="InterPro" id="IPR011057">
    <property type="entry name" value="Mss4-like_sf"/>
</dbReference>
<sequence>MTDTERDENERWHNKLTPEQFTICRLKATEPPFTGKYADCKKDGIYQCICCGNPLFDSATKYDSGSGWPSFWDVLSEHSVAEHVDASHGMRRVEVTCKSCDAHLGHVFEDGPQPTGLRYCINSAALDLKERL</sequence>
<dbReference type="GO" id="GO:0006979">
    <property type="term" value="P:response to oxidative stress"/>
    <property type="evidence" value="ECO:0007669"/>
    <property type="project" value="InterPro"/>
</dbReference>
<proteinExistence type="inferred from homology"/>
<feature type="active site" description="Nucleophile" evidence="9">
    <location>
        <position position="120"/>
    </location>
</feature>
<keyword evidence="12" id="KW-1185">Reference proteome</keyword>
<feature type="binding site" evidence="9">
    <location>
        <position position="48"/>
    </location>
    <ligand>
        <name>Zn(2+)</name>
        <dbReference type="ChEBI" id="CHEBI:29105"/>
    </ligand>
</feature>
<evidence type="ECO:0000259" key="10">
    <source>
        <dbReference type="PROSITE" id="PS51790"/>
    </source>
</evidence>
<dbReference type="SUPFAM" id="SSF51316">
    <property type="entry name" value="Mss4-like"/>
    <property type="match status" value="1"/>
</dbReference>
<feature type="binding site" evidence="9">
    <location>
        <position position="51"/>
    </location>
    <ligand>
        <name>Zn(2+)</name>
        <dbReference type="ChEBI" id="CHEBI:29105"/>
    </ligand>
</feature>
<name>A0AA43Q5R5_9GAMM</name>
<feature type="binding site" evidence="9">
    <location>
        <position position="97"/>
    </location>
    <ligand>
        <name>Zn(2+)</name>
        <dbReference type="ChEBI" id="CHEBI:29105"/>
    </ligand>
</feature>
<evidence type="ECO:0000256" key="9">
    <source>
        <dbReference type="HAMAP-Rule" id="MF_01400"/>
    </source>
</evidence>
<organism evidence="11 12">
    <name type="scientific">Candidatus Methylobacter titanis</name>
    <dbReference type="NCBI Taxonomy" id="3053457"/>
    <lineage>
        <taxon>Bacteria</taxon>
        <taxon>Pseudomonadati</taxon>
        <taxon>Pseudomonadota</taxon>
        <taxon>Gammaproteobacteria</taxon>
        <taxon>Methylococcales</taxon>
        <taxon>Methylococcaceae</taxon>
        <taxon>Methylobacter</taxon>
    </lineage>
</organism>
<dbReference type="PANTHER" id="PTHR10173:SF52">
    <property type="entry name" value="METHIONINE-R-SULFOXIDE REDUCTASE B1"/>
    <property type="match status" value="1"/>
</dbReference>
<keyword evidence="4 9" id="KW-0479">Metal-binding</keyword>
<evidence type="ECO:0000256" key="4">
    <source>
        <dbReference type="ARBA" id="ARBA00022723"/>
    </source>
</evidence>
<feature type="binding site" evidence="9">
    <location>
        <position position="100"/>
    </location>
    <ligand>
        <name>Zn(2+)</name>
        <dbReference type="ChEBI" id="CHEBI:29105"/>
    </ligand>
</feature>
<dbReference type="GO" id="GO:0008270">
    <property type="term" value="F:zinc ion binding"/>
    <property type="evidence" value="ECO:0007669"/>
    <property type="project" value="UniProtKB-UniRule"/>
</dbReference>
<evidence type="ECO:0000256" key="1">
    <source>
        <dbReference type="ARBA" id="ARBA00007174"/>
    </source>
</evidence>
<dbReference type="Proteomes" id="UP001160519">
    <property type="component" value="Unassembled WGS sequence"/>
</dbReference>